<comment type="caution">
    <text evidence="1">The sequence shown here is derived from an EMBL/GenBank/DDBJ whole genome shotgun (WGS) entry which is preliminary data.</text>
</comment>
<sequence length="71" mass="8134">MRERMRQIKFHVDPAKLETRHPIRALVMLKISGMIQQAPVKLSNWPHLSNLLVVDQFEGRVLTIGPLFGSS</sequence>
<protein>
    <submittedName>
        <fullName evidence="1">Uncharacterized protein</fullName>
    </submittedName>
</protein>
<accession>A0A0V0RZU7</accession>
<dbReference type="Proteomes" id="UP000054630">
    <property type="component" value="Unassembled WGS sequence"/>
</dbReference>
<keyword evidence="2" id="KW-1185">Reference proteome</keyword>
<organism evidence="1 2">
    <name type="scientific">Trichinella nelsoni</name>
    <dbReference type="NCBI Taxonomy" id="6336"/>
    <lineage>
        <taxon>Eukaryota</taxon>
        <taxon>Metazoa</taxon>
        <taxon>Ecdysozoa</taxon>
        <taxon>Nematoda</taxon>
        <taxon>Enoplea</taxon>
        <taxon>Dorylaimia</taxon>
        <taxon>Trichinellida</taxon>
        <taxon>Trichinellidae</taxon>
        <taxon>Trichinella</taxon>
    </lineage>
</organism>
<dbReference type="EMBL" id="JYDL01000053">
    <property type="protein sequence ID" value="KRX20000.1"/>
    <property type="molecule type" value="Genomic_DNA"/>
</dbReference>
<reference evidence="1 2" key="1">
    <citation type="submission" date="2015-01" db="EMBL/GenBank/DDBJ databases">
        <title>Evolution of Trichinella species and genotypes.</title>
        <authorList>
            <person name="Korhonen P.K."/>
            <person name="Edoardo P."/>
            <person name="Giuseppe L.R."/>
            <person name="Gasser R.B."/>
        </authorList>
    </citation>
    <scope>NUCLEOTIDE SEQUENCE [LARGE SCALE GENOMIC DNA]</scope>
    <source>
        <strain evidence="1">ISS37</strain>
    </source>
</reference>
<name>A0A0V0RZU7_9BILA</name>
<gene>
    <name evidence="1" type="ORF">T07_4452</name>
</gene>
<dbReference type="OrthoDB" id="5920735at2759"/>
<dbReference type="AlphaFoldDB" id="A0A0V0RZU7"/>
<evidence type="ECO:0000313" key="1">
    <source>
        <dbReference type="EMBL" id="KRX20000.1"/>
    </source>
</evidence>
<proteinExistence type="predicted"/>
<evidence type="ECO:0000313" key="2">
    <source>
        <dbReference type="Proteomes" id="UP000054630"/>
    </source>
</evidence>